<dbReference type="PANTHER" id="PTHR43289:SF6">
    <property type="entry name" value="SERINE_THREONINE-PROTEIN KINASE NEKL-3"/>
    <property type="match status" value="1"/>
</dbReference>
<dbReference type="InterPro" id="IPR017441">
    <property type="entry name" value="Protein_kinase_ATP_BS"/>
</dbReference>
<dbReference type="InterPro" id="IPR020635">
    <property type="entry name" value="Tyr_kinase_cat_dom"/>
</dbReference>
<proteinExistence type="predicted"/>
<sequence>MTASDDDLPTQIQPSPAAFDKPHQAASMGDGNSLPIGTRLAEFELTRTLGEGGFGIVYLAMDHSLQRKVALKEYMPSQLASRGAGTSVSVKAERYRDTFEAGLKSFINEARLLAQFDHPALVKVYRFWEANGTAYMVMPFYEGQTLKDTLKALPGPPDEAWLRGLLTPLSEALKVIHGEQCFHRDIAPDNIILLGGSHTRPLLLDFGAARRVISDMTQALTVILKPGYAPLEQYAEVPHMKQGPWTDIYALAAVVYFAITRRTPPPSVGRMMGDTYQPLSQVVAGQYGDGFLHAIDRALSVKPEDRPQSVAQLIAELNQAGPAAPATLPDDFGPDDDKTVIRPARPGASPSPAPDPLAGFGSAASTPPSPAAARASSRTPLYAGLGAVGLAAAGIVAYLSLTPTPQPRRSTPAAAAPVAVLPPAPAPNAVETAPATPPASPAPLASIDPNADFERVLGGQSVGFRVDVAAKKTKLRIGHDRLSFTLRSERDGYYHVLALGPDGTLVQLMPNAVLTQHRIKAGETLTLPGPAMPMDVSPPAGAEQLFVVVSATPRDLSGLKIGADSGLTELAVGPKAASMLGDQAGRRPAYLGRAACPSSGDCSQDYGAARLIFDIVP</sequence>
<dbReference type="InterPro" id="IPR008266">
    <property type="entry name" value="Tyr_kinase_AS"/>
</dbReference>
<dbReference type="PROSITE" id="PS00107">
    <property type="entry name" value="PROTEIN_KINASE_ATP"/>
    <property type="match status" value="1"/>
</dbReference>
<dbReference type="PROSITE" id="PS00109">
    <property type="entry name" value="PROTEIN_KINASE_TYR"/>
    <property type="match status" value="1"/>
</dbReference>
<dbReference type="Proteomes" id="UP001152766">
    <property type="component" value="Unassembled WGS sequence"/>
</dbReference>
<accession>A0A9X4LIX0</accession>
<dbReference type="SUPFAM" id="SSF56112">
    <property type="entry name" value="Protein kinase-like (PK-like)"/>
    <property type="match status" value="1"/>
</dbReference>
<dbReference type="GO" id="GO:0005524">
    <property type="term" value="F:ATP binding"/>
    <property type="evidence" value="ECO:0007669"/>
    <property type="project" value="UniProtKB-UniRule"/>
</dbReference>
<feature type="region of interest" description="Disordered" evidence="6">
    <location>
        <begin position="1"/>
        <end position="33"/>
    </location>
</feature>
<evidence type="ECO:0000256" key="6">
    <source>
        <dbReference type="SAM" id="MobiDB-lite"/>
    </source>
</evidence>
<dbReference type="Pfam" id="PF14326">
    <property type="entry name" value="DUF4384"/>
    <property type="match status" value="1"/>
</dbReference>
<gene>
    <name evidence="8" type="ORF">EXJ73_16350</name>
</gene>
<dbReference type="Pfam" id="PF00069">
    <property type="entry name" value="Pkinase"/>
    <property type="match status" value="1"/>
</dbReference>
<dbReference type="EMBL" id="SGUG01000025">
    <property type="protein sequence ID" value="MDG0864033.1"/>
    <property type="molecule type" value="Genomic_DNA"/>
</dbReference>
<evidence type="ECO:0000313" key="9">
    <source>
        <dbReference type="Proteomes" id="UP001152766"/>
    </source>
</evidence>
<keyword evidence="9" id="KW-1185">Reference proteome</keyword>
<name>A0A9X4LIX0_9BURK</name>
<feature type="region of interest" description="Disordered" evidence="6">
    <location>
        <begin position="322"/>
        <end position="374"/>
    </location>
</feature>
<keyword evidence="1" id="KW-0808">Transferase</keyword>
<protein>
    <submittedName>
        <fullName evidence="8">DUF4384 domain-containing protein</fullName>
    </submittedName>
</protein>
<evidence type="ECO:0000259" key="7">
    <source>
        <dbReference type="PROSITE" id="PS50011"/>
    </source>
</evidence>
<evidence type="ECO:0000256" key="3">
    <source>
        <dbReference type="ARBA" id="ARBA00022777"/>
    </source>
</evidence>
<evidence type="ECO:0000313" key="8">
    <source>
        <dbReference type="EMBL" id="MDG0864033.1"/>
    </source>
</evidence>
<dbReference type="CDD" id="cd14014">
    <property type="entry name" value="STKc_PknB_like"/>
    <property type="match status" value="1"/>
</dbReference>
<dbReference type="InterPro" id="IPR000719">
    <property type="entry name" value="Prot_kinase_dom"/>
</dbReference>
<dbReference type="GO" id="GO:0004674">
    <property type="term" value="F:protein serine/threonine kinase activity"/>
    <property type="evidence" value="ECO:0007669"/>
    <property type="project" value="TreeGrafter"/>
</dbReference>
<feature type="domain" description="Protein kinase" evidence="7">
    <location>
        <begin position="43"/>
        <end position="318"/>
    </location>
</feature>
<dbReference type="AlphaFoldDB" id="A0A9X4LIX0"/>
<keyword evidence="3" id="KW-0418">Kinase</keyword>
<dbReference type="InterPro" id="IPR025493">
    <property type="entry name" value="DUF4384"/>
</dbReference>
<evidence type="ECO:0000256" key="5">
    <source>
        <dbReference type="PROSITE-ProRule" id="PRU10141"/>
    </source>
</evidence>
<feature type="binding site" evidence="5">
    <location>
        <position position="72"/>
    </location>
    <ligand>
        <name>ATP</name>
        <dbReference type="ChEBI" id="CHEBI:30616"/>
    </ligand>
</feature>
<dbReference type="PROSITE" id="PS50011">
    <property type="entry name" value="PROTEIN_KINASE_DOM"/>
    <property type="match status" value="1"/>
</dbReference>
<dbReference type="RefSeq" id="WP_268153580.1">
    <property type="nucleotide sequence ID" value="NZ_JAPPUW010000024.1"/>
</dbReference>
<dbReference type="PANTHER" id="PTHR43289">
    <property type="entry name" value="MITOGEN-ACTIVATED PROTEIN KINASE KINASE KINASE 20-RELATED"/>
    <property type="match status" value="1"/>
</dbReference>
<keyword evidence="2 5" id="KW-0547">Nucleotide-binding</keyword>
<evidence type="ECO:0000256" key="1">
    <source>
        <dbReference type="ARBA" id="ARBA00022679"/>
    </source>
</evidence>
<dbReference type="InterPro" id="IPR011009">
    <property type="entry name" value="Kinase-like_dom_sf"/>
</dbReference>
<dbReference type="SMART" id="SM00219">
    <property type="entry name" value="TyrKc"/>
    <property type="match status" value="1"/>
</dbReference>
<dbReference type="GO" id="GO:0004713">
    <property type="term" value="F:protein tyrosine kinase activity"/>
    <property type="evidence" value="ECO:0007669"/>
    <property type="project" value="InterPro"/>
</dbReference>
<keyword evidence="4 5" id="KW-0067">ATP-binding</keyword>
<reference evidence="8" key="1">
    <citation type="submission" date="2019-02" db="EMBL/GenBank/DDBJ databases">
        <title>Draft genome of the type strain Pelomonas aquatica CCUG 52575T.</title>
        <authorList>
            <person name="Gomila M."/>
            <person name="Lalucat J."/>
        </authorList>
    </citation>
    <scope>NUCLEOTIDE SEQUENCE</scope>
    <source>
        <strain evidence="8">CCUG 52575</strain>
    </source>
</reference>
<evidence type="ECO:0000256" key="2">
    <source>
        <dbReference type="ARBA" id="ARBA00022741"/>
    </source>
</evidence>
<comment type="caution">
    <text evidence="8">The sequence shown here is derived from an EMBL/GenBank/DDBJ whole genome shotgun (WGS) entry which is preliminary data.</text>
</comment>
<dbReference type="Gene3D" id="1.10.510.10">
    <property type="entry name" value="Transferase(Phosphotransferase) domain 1"/>
    <property type="match status" value="1"/>
</dbReference>
<evidence type="ECO:0000256" key="4">
    <source>
        <dbReference type="ARBA" id="ARBA00022840"/>
    </source>
</evidence>
<organism evidence="8 9">
    <name type="scientific">Pelomonas aquatica</name>
    <dbReference type="NCBI Taxonomy" id="431058"/>
    <lineage>
        <taxon>Bacteria</taxon>
        <taxon>Pseudomonadati</taxon>
        <taxon>Pseudomonadota</taxon>
        <taxon>Betaproteobacteria</taxon>
        <taxon>Burkholderiales</taxon>
        <taxon>Sphaerotilaceae</taxon>
        <taxon>Roseateles</taxon>
    </lineage>
</organism>
<feature type="compositionally biased region" description="Low complexity" evidence="6">
    <location>
        <begin position="356"/>
        <end position="374"/>
    </location>
</feature>